<evidence type="ECO:0000256" key="1">
    <source>
        <dbReference type="ARBA" id="ARBA00004430"/>
    </source>
</evidence>
<evidence type="ECO:0000256" key="5">
    <source>
        <dbReference type="ARBA" id="ARBA00022737"/>
    </source>
</evidence>
<keyword evidence="13" id="KW-1185">Reference proteome</keyword>
<dbReference type="OrthoDB" id="266138at2759"/>
<evidence type="ECO:0000313" key="13">
    <source>
        <dbReference type="Proteomes" id="UP000595437"/>
    </source>
</evidence>
<keyword evidence="3" id="KW-0433">Leucine-rich repeat</keyword>
<keyword evidence="8" id="KW-0206">Cytoskeleton</keyword>
<dbReference type="EMBL" id="CP045894">
    <property type="protein sequence ID" value="QQP55246.1"/>
    <property type="molecule type" value="Genomic_DNA"/>
</dbReference>
<evidence type="ECO:0000256" key="10">
    <source>
        <dbReference type="ARBA" id="ARBA00049659"/>
    </source>
</evidence>
<organism evidence="12 13">
    <name type="scientific">Caligus rogercresseyi</name>
    <name type="common">Sea louse</name>
    <dbReference type="NCBI Taxonomy" id="217165"/>
    <lineage>
        <taxon>Eukaryota</taxon>
        <taxon>Metazoa</taxon>
        <taxon>Ecdysozoa</taxon>
        <taxon>Arthropoda</taxon>
        <taxon>Crustacea</taxon>
        <taxon>Multicrustacea</taxon>
        <taxon>Hexanauplia</taxon>
        <taxon>Copepoda</taxon>
        <taxon>Siphonostomatoida</taxon>
        <taxon>Caligidae</taxon>
        <taxon>Caligus</taxon>
    </lineage>
</organism>
<dbReference type="GO" id="GO:0005874">
    <property type="term" value="C:microtubule"/>
    <property type="evidence" value="ECO:0007669"/>
    <property type="project" value="UniProtKB-KW"/>
</dbReference>
<dbReference type="InterPro" id="IPR001611">
    <property type="entry name" value="Leu-rich_rpt"/>
</dbReference>
<dbReference type="Pfam" id="PF12799">
    <property type="entry name" value="LRR_4"/>
    <property type="match status" value="1"/>
</dbReference>
<dbReference type="PANTHER" id="PTHR15454:SF73">
    <property type="entry name" value="DYNEIN AXONEMAL LIGHT CHAIN 1"/>
    <property type="match status" value="1"/>
</dbReference>
<keyword evidence="7" id="KW-0505">Motor protein</keyword>
<dbReference type="PROSITE" id="PS51450">
    <property type="entry name" value="LRR"/>
    <property type="match status" value="2"/>
</dbReference>
<dbReference type="SMART" id="SM00365">
    <property type="entry name" value="LRR_SD22"/>
    <property type="match status" value="3"/>
</dbReference>
<dbReference type="AlphaFoldDB" id="A0A7T8KG27"/>
<evidence type="ECO:0000256" key="9">
    <source>
        <dbReference type="ARBA" id="ARBA00023273"/>
    </source>
</evidence>
<sequence length="122" mass="13316">MPTTIKAAIKKWEEASGQKAGEAMEIKLIGVYPPIEKMEGPFHLLINCEKLSLSTNMISSIANLNAFKSLKVLSLGRNHIKSLQGIEGVSESLEQLWISYNQIEKAEAHTKSTEAPSALHGA</sequence>
<reference evidence="13" key="1">
    <citation type="submission" date="2021-01" db="EMBL/GenBank/DDBJ databases">
        <title>Caligus Genome Assembly.</title>
        <authorList>
            <person name="Gallardo-Escarate C."/>
        </authorList>
    </citation>
    <scope>NUCLEOTIDE SEQUENCE [LARGE SCALE GENOMIC DNA]</scope>
</reference>
<dbReference type="GO" id="GO:0045504">
    <property type="term" value="F:dynein heavy chain binding"/>
    <property type="evidence" value="ECO:0007669"/>
    <property type="project" value="TreeGrafter"/>
</dbReference>
<dbReference type="GO" id="GO:0005930">
    <property type="term" value="C:axoneme"/>
    <property type="evidence" value="ECO:0007669"/>
    <property type="project" value="UniProtKB-SubCell"/>
</dbReference>
<evidence type="ECO:0000256" key="4">
    <source>
        <dbReference type="ARBA" id="ARBA00022701"/>
    </source>
</evidence>
<comment type="subcellular location">
    <subcellularLocation>
        <location evidence="1">Cytoplasm</location>
        <location evidence="1">Cytoskeleton</location>
        <location evidence="1">Cilium axoneme</location>
    </subcellularLocation>
</comment>
<evidence type="ECO:0000256" key="6">
    <source>
        <dbReference type="ARBA" id="ARBA00023017"/>
    </source>
</evidence>
<evidence type="ECO:0000256" key="11">
    <source>
        <dbReference type="ARBA" id="ARBA00049760"/>
    </source>
</evidence>
<evidence type="ECO:0000256" key="7">
    <source>
        <dbReference type="ARBA" id="ARBA00023175"/>
    </source>
</evidence>
<gene>
    <name evidence="12" type="ORF">FKW44_008374</name>
</gene>
<keyword evidence="6" id="KW-0243">Dynein</keyword>
<dbReference type="InterPro" id="IPR025875">
    <property type="entry name" value="Leu-rich_rpt_4"/>
</dbReference>
<keyword evidence="4" id="KW-0493">Microtubule</keyword>
<dbReference type="GO" id="GO:0030286">
    <property type="term" value="C:dynein complex"/>
    <property type="evidence" value="ECO:0007669"/>
    <property type="project" value="UniProtKB-KW"/>
</dbReference>
<keyword evidence="9" id="KW-0966">Cell projection</keyword>
<dbReference type="GO" id="GO:0036158">
    <property type="term" value="P:outer dynein arm assembly"/>
    <property type="evidence" value="ECO:0007669"/>
    <property type="project" value="TreeGrafter"/>
</dbReference>
<keyword evidence="2" id="KW-0963">Cytoplasm</keyword>
<keyword evidence="5" id="KW-0677">Repeat</keyword>
<comment type="similarity">
    <text evidence="10">Belongs to the dynein light chain LC1-type family.</text>
</comment>
<dbReference type="Proteomes" id="UP000595437">
    <property type="component" value="Chromosome 5"/>
</dbReference>
<protein>
    <recommendedName>
        <fullName evidence="11">Dynein axonemal light chain 1</fullName>
    </recommendedName>
</protein>
<name>A0A7T8KG27_CALRO</name>
<dbReference type="Gene3D" id="3.80.10.10">
    <property type="entry name" value="Ribonuclease Inhibitor"/>
    <property type="match status" value="1"/>
</dbReference>
<evidence type="ECO:0000256" key="2">
    <source>
        <dbReference type="ARBA" id="ARBA00022490"/>
    </source>
</evidence>
<dbReference type="GO" id="GO:0043014">
    <property type="term" value="F:alpha-tubulin binding"/>
    <property type="evidence" value="ECO:0007669"/>
    <property type="project" value="TreeGrafter"/>
</dbReference>
<accession>A0A7T8KG27</accession>
<dbReference type="SUPFAM" id="SSF52058">
    <property type="entry name" value="L domain-like"/>
    <property type="match status" value="1"/>
</dbReference>
<proteinExistence type="inferred from homology"/>
<dbReference type="PANTHER" id="PTHR15454">
    <property type="entry name" value="NISCHARIN RELATED"/>
    <property type="match status" value="1"/>
</dbReference>
<dbReference type="InterPro" id="IPR032675">
    <property type="entry name" value="LRR_dom_sf"/>
</dbReference>
<evidence type="ECO:0000313" key="12">
    <source>
        <dbReference type="EMBL" id="QQP55246.1"/>
    </source>
</evidence>
<evidence type="ECO:0000256" key="3">
    <source>
        <dbReference type="ARBA" id="ARBA00022614"/>
    </source>
</evidence>
<evidence type="ECO:0000256" key="8">
    <source>
        <dbReference type="ARBA" id="ARBA00023212"/>
    </source>
</evidence>